<evidence type="ECO:0000313" key="2">
    <source>
        <dbReference type="Proteomes" id="UP001501459"/>
    </source>
</evidence>
<dbReference type="Proteomes" id="UP001501459">
    <property type="component" value="Unassembled WGS sequence"/>
</dbReference>
<evidence type="ECO:0000313" key="1">
    <source>
        <dbReference type="EMBL" id="GAA0430961.1"/>
    </source>
</evidence>
<organism evidence="1 2">
    <name type="scientific">Lentibacillus halophilus</name>
    <dbReference type="NCBI Taxonomy" id="295065"/>
    <lineage>
        <taxon>Bacteria</taxon>
        <taxon>Bacillati</taxon>
        <taxon>Bacillota</taxon>
        <taxon>Bacilli</taxon>
        <taxon>Bacillales</taxon>
        <taxon>Bacillaceae</taxon>
        <taxon>Lentibacillus</taxon>
    </lineage>
</organism>
<comment type="caution">
    <text evidence="1">The sequence shown here is derived from an EMBL/GenBank/DDBJ whole genome shotgun (WGS) entry which is preliminary data.</text>
</comment>
<reference evidence="2" key="1">
    <citation type="journal article" date="2019" name="Int. J. Syst. Evol. Microbiol.">
        <title>The Global Catalogue of Microorganisms (GCM) 10K type strain sequencing project: providing services to taxonomists for standard genome sequencing and annotation.</title>
        <authorList>
            <consortium name="The Broad Institute Genomics Platform"/>
            <consortium name="The Broad Institute Genome Sequencing Center for Infectious Disease"/>
            <person name="Wu L."/>
            <person name="Ma J."/>
        </authorList>
    </citation>
    <scope>NUCLEOTIDE SEQUENCE [LARGE SCALE GENOMIC DNA]</scope>
    <source>
        <strain evidence="2">JCM 12149</strain>
    </source>
</reference>
<dbReference type="RefSeq" id="WP_343750873.1">
    <property type="nucleotide sequence ID" value="NZ_BAAADM010000008.1"/>
</dbReference>
<proteinExistence type="predicted"/>
<dbReference type="InterPro" id="IPR036410">
    <property type="entry name" value="HSP_DnaJ_Cys-rich_dom_sf"/>
</dbReference>
<protein>
    <submittedName>
        <fullName evidence="1">Uncharacterized protein</fullName>
    </submittedName>
</protein>
<dbReference type="Gene3D" id="6.20.20.10">
    <property type="match status" value="1"/>
</dbReference>
<dbReference type="EMBL" id="BAAADM010000008">
    <property type="protein sequence ID" value="GAA0430961.1"/>
    <property type="molecule type" value="Genomic_DNA"/>
</dbReference>
<dbReference type="SUPFAM" id="SSF57938">
    <property type="entry name" value="DnaJ/Hsp40 cysteine-rich domain"/>
    <property type="match status" value="1"/>
</dbReference>
<keyword evidence="2" id="KW-1185">Reference proteome</keyword>
<accession>A0ABN0Z346</accession>
<name>A0ABN0Z346_9BACI</name>
<gene>
    <name evidence="1" type="ORF">GCM10008983_04290</name>
</gene>
<sequence>MDRAYTCKACEGTGMLSDDEGWQYQCSVCHGDGMYDVDDISSSARVMSVDENNRLLD</sequence>